<dbReference type="EMBL" id="CP003137">
    <property type="protein sequence ID" value="AEV95760.1"/>
    <property type="molecule type" value="Genomic_DNA"/>
</dbReference>
<organism evidence="2 3">
    <name type="scientific">Pediococcus claussenii (strain ATCC BAA-344 / DSM 14800 / JCM 18046 / KCTC 3811 / LMG 21948 / P06)</name>
    <dbReference type="NCBI Taxonomy" id="701521"/>
    <lineage>
        <taxon>Bacteria</taxon>
        <taxon>Bacillati</taxon>
        <taxon>Bacillota</taxon>
        <taxon>Bacilli</taxon>
        <taxon>Lactobacillales</taxon>
        <taxon>Lactobacillaceae</taxon>
        <taxon>Pediococcus</taxon>
    </lineage>
</organism>
<feature type="transmembrane region" description="Helical" evidence="1">
    <location>
        <begin position="36"/>
        <end position="54"/>
    </location>
</feature>
<dbReference type="HOGENOM" id="CLU_2900170_0_0_9"/>
<dbReference type="STRING" id="701521.PECL_1542"/>
<proteinExistence type="predicted"/>
<accession>G8PAH1</accession>
<gene>
    <name evidence="2" type="ordered locus">PECL_1542</name>
</gene>
<dbReference type="RefSeq" id="WP_014215954.1">
    <property type="nucleotide sequence ID" value="NC_016605.1"/>
</dbReference>
<evidence type="ECO:0000256" key="1">
    <source>
        <dbReference type="SAM" id="Phobius"/>
    </source>
</evidence>
<feature type="transmembrane region" description="Helical" evidence="1">
    <location>
        <begin position="7"/>
        <end position="24"/>
    </location>
</feature>
<dbReference type="AlphaFoldDB" id="G8PAH1"/>
<keyword evidence="1" id="KW-1133">Transmembrane helix</keyword>
<dbReference type="Proteomes" id="UP000005444">
    <property type="component" value="Chromosome"/>
</dbReference>
<dbReference type="PATRIC" id="fig|701521.8.peg.1444"/>
<keyword evidence="1" id="KW-0472">Membrane</keyword>
<dbReference type="KEGG" id="pce:PECL_1542"/>
<evidence type="ECO:0000313" key="3">
    <source>
        <dbReference type="Proteomes" id="UP000005444"/>
    </source>
</evidence>
<protein>
    <submittedName>
        <fullName evidence="2">Membrane protein</fullName>
    </submittedName>
</protein>
<evidence type="ECO:0000313" key="2">
    <source>
        <dbReference type="EMBL" id="AEV95760.1"/>
    </source>
</evidence>
<keyword evidence="1" id="KW-0812">Transmembrane</keyword>
<reference evidence="2 3" key="1">
    <citation type="journal article" date="2012" name="J. Bacteriol.">
        <title>Complete Genome Sequence of the Beer Spoilage Organism Pediococcus claussenii ATCC BAA-344T.</title>
        <authorList>
            <person name="Pittet V."/>
            <person name="Abegunde T."/>
            <person name="Marfleet T."/>
            <person name="Haakensen M."/>
            <person name="Morrow K."/>
            <person name="Jayaprakash T."/>
            <person name="Schroeder K."/>
            <person name="Trost B."/>
            <person name="Byrns S."/>
            <person name="Bergsveinson J."/>
            <person name="Kusalik A."/>
            <person name="Ziola B."/>
        </authorList>
    </citation>
    <scope>NUCLEOTIDE SEQUENCE [LARGE SCALE GENOMIC DNA]</scope>
    <source>
        <strain evidence="2 3">ATCC BAA-344</strain>
    </source>
</reference>
<name>G8PAH1_PEDCP</name>
<sequence>MNMKSLFKYGILGAIFIGILAITITDSDVTKQTSDILVSSVGMVIFLVLGILFTKSVRKNMK</sequence>
<keyword evidence="3" id="KW-1185">Reference proteome</keyword>